<dbReference type="CDD" id="cd07721">
    <property type="entry name" value="yflN-like_MBL-fold"/>
    <property type="match status" value="1"/>
</dbReference>
<gene>
    <name evidence="2" type="ORF">UFOPK3423_00546</name>
</gene>
<dbReference type="InterPro" id="IPR009959">
    <property type="entry name" value="Cyclase_SnoaL-like"/>
</dbReference>
<dbReference type="SMART" id="SM00849">
    <property type="entry name" value="Lactamase_B"/>
    <property type="match status" value="1"/>
</dbReference>
<dbReference type="Gene3D" id="3.60.15.10">
    <property type="entry name" value="Ribonuclease Z/Hydroxyacylglutathione hydrolase-like"/>
    <property type="match status" value="1"/>
</dbReference>
<dbReference type="GO" id="GO:0030638">
    <property type="term" value="P:polyketide metabolic process"/>
    <property type="evidence" value="ECO:0007669"/>
    <property type="project" value="InterPro"/>
</dbReference>
<proteinExistence type="predicted"/>
<accession>A0A6J7DAF1</accession>
<protein>
    <submittedName>
        <fullName evidence="2">Unannotated protein</fullName>
    </submittedName>
</protein>
<dbReference type="AlphaFoldDB" id="A0A6J7DAF1"/>
<dbReference type="PANTHER" id="PTHR42951:SF17">
    <property type="entry name" value="METALLO-BETA-LACTAMASE DOMAIN-CONTAINING PROTEIN"/>
    <property type="match status" value="1"/>
</dbReference>
<dbReference type="InterPro" id="IPR032710">
    <property type="entry name" value="NTF2-like_dom_sf"/>
</dbReference>
<dbReference type="Pfam" id="PF00753">
    <property type="entry name" value="Lactamase_B"/>
    <property type="match status" value="1"/>
</dbReference>
<dbReference type="SUPFAM" id="SSF54427">
    <property type="entry name" value="NTF2-like"/>
    <property type="match status" value="1"/>
</dbReference>
<dbReference type="SUPFAM" id="SSF56281">
    <property type="entry name" value="Metallo-hydrolase/oxidoreductase"/>
    <property type="match status" value="1"/>
</dbReference>
<evidence type="ECO:0000259" key="1">
    <source>
        <dbReference type="SMART" id="SM00849"/>
    </source>
</evidence>
<dbReference type="InterPro" id="IPR001279">
    <property type="entry name" value="Metallo-B-lactamas"/>
</dbReference>
<evidence type="ECO:0000313" key="2">
    <source>
        <dbReference type="EMBL" id="CAB4867271.1"/>
    </source>
</evidence>
<dbReference type="Gene3D" id="3.10.450.50">
    <property type="match status" value="1"/>
</dbReference>
<dbReference type="InterPro" id="IPR050855">
    <property type="entry name" value="NDM-1-like"/>
</dbReference>
<feature type="domain" description="Metallo-beta-lactamase" evidence="1">
    <location>
        <begin position="180"/>
        <end position="373"/>
    </location>
</feature>
<dbReference type="EMBL" id="CAFBLQ010000043">
    <property type="protein sequence ID" value="CAB4867271.1"/>
    <property type="molecule type" value="Genomic_DNA"/>
</dbReference>
<sequence length="390" mass="41532">MTTRVARAYFDAIARRDVEAAVALWTPGGREHVRGQVDTTAPDGVRDFLNSLFDPFPDLQFEIVSMTVERDRAACRWEARGTFTGAPFQGIAPTGASVTIEGVDVLTVRDGLIISNDVFTDGMTVARQLGLMPPDGSRVDKALKSAFNVRTRLLAALGGAHAEDVADGVWLLRGGFPGRTMNVYFVRDGDGVLVFDAGVRSMTAAVRAAGAQLGGITRVVLGHGHVDHRGTAGALGVPVLCHPLERSDAEGDGGLSYFHQDLLNPVGRLLMPRMLARWDGGPVTISDTVAEGDQIAGFEVIHLPGHAPGMIGLWRAADRLALTSDCFYTLDPQTGRKGGPRVPHAAFNHDTAQARDSIRKLAALEPAAAWPGHADPVLGDVRTQLERAAG</sequence>
<dbReference type="PANTHER" id="PTHR42951">
    <property type="entry name" value="METALLO-BETA-LACTAMASE DOMAIN-CONTAINING"/>
    <property type="match status" value="1"/>
</dbReference>
<organism evidence="2">
    <name type="scientific">freshwater metagenome</name>
    <dbReference type="NCBI Taxonomy" id="449393"/>
    <lineage>
        <taxon>unclassified sequences</taxon>
        <taxon>metagenomes</taxon>
        <taxon>ecological metagenomes</taxon>
    </lineage>
</organism>
<name>A0A6J7DAF1_9ZZZZ</name>
<dbReference type="Pfam" id="PF07366">
    <property type="entry name" value="SnoaL"/>
    <property type="match status" value="1"/>
</dbReference>
<dbReference type="InterPro" id="IPR036866">
    <property type="entry name" value="RibonucZ/Hydroxyglut_hydro"/>
</dbReference>
<reference evidence="2" key="1">
    <citation type="submission" date="2020-05" db="EMBL/GenBank/DDBJ databases">
        <authorList>
            <person name="Chiriac C."/>
            <person name="Salcher M."/>
            <person name="Ghai R."/>
            <person name="Kavagutti S V."/>
        </authorList>
    </citation>
    <scope>NUCLEOTIDE SEQUENCE</scope>
</reference>